<dbReference type="InterPro" id="IPR045175">
    <property type="entry name" value="M28_fam"/>
</dbReference>
<evidence type="ECO:0000259" key="2">
    <source>
        <dbReference type="Pfam" id="PF04389"/>
    </source>
</evidence>
<dbReference type="PANTHER" id="PTHR12147:SF26">
    <property type="entry name" value="PEPTIDASE M28 DOMAIN-CONTAINING PROTEIN"/>
    <property type="match status" value="1"/>
</dbReference>
<proteinExistence type="predicted"/>
<dbReference type="RefSeq" id="WP_083643426.1">
    <property type="nucleotide sequence ID" value="NZ_AMRU01000003.1"/>
</dbReference>
<feature type="domain" description="Peptidase M28" evidence="2">
    <location>
        <begin position="98"/>
        <end position="297"/>
    </location>
</feature>
<protein>
    <submittedName>
        <fullName evidence="3">Aminopeptidase</fullName>
    </submittedName>
</protein>
<reference evidence="3 4" key="1">
    <citation type="submission" date="2016-07" db="EMBL/GenBank/DDBJ databases">
        <title>Multi-omics approach to identify versatile polysaccharide utilization systems of a marine flavobacterium Gramella flava.</title>
        <authorList>
            <person name="Tang K."/>
        </authorList>
    </citation>
    <scope>NUCLEOTIDE SEQUENCE [LARGE SCALE GENOMIC DNA]</scope>
    <source>
        <strain evidence="3 4">JLT2011</strain>
    </source>
</reference>
<evidence type="ECO:0000313" key="4">
    <source>
        <dbReference type="Proteomes" id="UP000186230"/>
    </source>
</evidence>
<keyword evidence="3" id="KW-0031">Aminopeptidase</keyword>
<evidence type="ECO:0000313" key="3">
    <source>
        <dbReference type="EMBL" id="APU67561.1"/>
    </source>
</evidence>
<feature type="signal peptide" evidence="1">
    <location>
        <begin position="1"/>
        <end position="20"/>
    </location>
</feature>
<evidence type="ECO:0000256" key="1">
    <source>
        <dbReference type="SAM" id="SignalP"/>
    </source>
</evidence>
<dbReference type="PROSITE" id="PS51257">
    <property type="entry name" value="PROKAR_LIPOPROTEIN"/>
    <property type="match status" value="1"/>
</dbReference>
<dbReference type="STRING" id="1229726.GRFL_0837"/>
<keyword evidence="4" id="KW-1185">Reference proteome</keyword>
<dbReference type="GO" id="GO:0004177">
    <property type="term" value="F:aminopeptidase activity"/>
    <property type="evidence" value="ECO:0007669"/>
    <property type="project" value="UniProtKB-KW"/>
</dbReference>
<dbReference type="AlphaFoldDB" id="A0A1L7I1V0"/>
<dbReference type="GO" id="GO:0006508">
    <property type="term" value="P:proteolysis"/>
    <property type="evidence" value="ECO:0007669"/>
    <property type="project" value="InterPro"/>
</dbReference>
<keyword evidence="1" id="KW-0732">Signal</keyword>
<sequence length="321" mass="35819">MRKNNILVRLSMVFASVLLVACSSQSVKKTLKPSISSESIAEYINYLASDELEGRNTGSEGIDKAADFIQNTFENAEIPPFFETYRDSFQVGEVTGFNILGVIEGSDPALKKEYVLVGAHYDHIGKASPVEGDSIANGANDNASGTVGVLKLAEAFAENRQNKRTLIFALFSGEELGLRGSASLAQHLKEQGLDLYTMVNLEMIGVPMKAKTYEAYLTGYKESNMAQKMNKYAGMELVGFLPQAGQLNLFRRSDNYPFYQQFHIPAQTVSTFDFSNYDFYHHVDDEAPFMNTDHMANLLQDLYPAILEMTRTSEREIKMNE</sequence>
<dbReference type="Gene3D" id="3.40.630.10">
    <property type="entry name" value="Zn peptidases"/>
    <property type="match status" value="1"/>
</dbReference>
<dbReference type="GO" id="GO:0008235">
    <property type="term" value="F:metalloexopeptidase activity"/>
    <property type="evidence" value="ECO:0007669"/>
    <property type="project" value="InterPro"/>
</dbReference>
<dbReference type="CDD" id="cd03877">
    <property type="entry name" value="M28_like"/>
    <property type="match status" value="1"/>
</dbReference>
<organism evidence="3 4">
    <name type="scientific">Christiangramia flava JLT2011</name>
    <dbReference type="NCBI Taxonomy" id="1229726"/>
    <lineage>
        <taxon>Bacteria</taxon>
        <taxon>Pseudomonadati</taxon>
        <taxon>Bacteroidota</taxon>
        <taxon>Flavobacteriia</taxon>
        <taxon>Flavobacteriales</taxon>
        <taxon>Flavobacteriaceae</taxon>
        <taxon>Christiangramia</taxon>
    </lineage>
</organism>
<dbReference type="Pfam" id="PF04389">
    <property type="entry name" value="Peptidase_M28"/>
    <property type="match status" value="1"/>
</dbReference>
<keyword evidence="3" id="KW-0378">Hydrolase</keyword>
<dbReference type="SUPFAM" id="SSF53187">
    <property type="entry name" value="Zn-dependent exopeptidases"/>
    <property type="match status" value="1"/>
</dbReference>
<dbReference type="EMBL" id="CP016359">
    <property type="protein sequence ID" value="APU67561.1"/>
    <property type="molecule type" value="Genomic_DNA"/>
</dbReference>
<dbReference type="InterPro" id="IPR007484">
    <property type="entry name" value="Peptidase_M28"/>
</dbReference>
<name>A0A1L7I1V0_9FLAO</name>
<accession>A0A1L7I1V0</accession>
<feature type="chain" id="PRO_5012182676" evidence="1">
    <location>
        <begin position="21"/>
        <end position="321"/>
    </location>
</feature>
<dbReference type="Proteomes" id="UP000186230">
    <property type="component" value="Chromosome"/>
</dbReference>
<dbReference type="OrthoDB" id="9764939at2"/>
<dbReference type="KEGG" id="gfl:GRFL_0837"/>
<keyword evidence="3" id="KW-0645">Protease</keyword>
<dbReference type="PANTHER" id="PTHR12147">
    <property type="entry name" value="METALLOPEPTIDASE M28 FAMILY MEMBER"/>
    <property type="match status" value="1"/>
</dbReference>
<gene>
    <name evidence="3" type="ORF">GRFL_0837</name>
</gene>